<evidence type="ECO:0000259" key="8">
    <source>
        <dbReference type="Pfam" id="PF13742"/>
    </source>
</evidence>
<sequence>MTRDNPNAVLTPSQLNTLARDLLEGSFPAVWVEAELGNVARPASGHLYLTLKDARAQVRAAMFKPKSTWLKFQPREGMRVLVRGRLTLYEARGEYQMVLDHMEEAGEGALRRAFEEMKARLAAEGLFDDDRKRPLPLHARRIALITSPTGAAVRDVLSVLARRFPLVEVDVLPVPVQGDSAAAQIRDMLLRADACARYDVIVLARGGGSLEDLWAFNDEALARAVAGCGVPVVSAVGHETDFSLTDFAADLRAPTPSVAAELLVPSRDDLLARLRVLHGRTRTLQAHRLQRAIQAADRAALRLNALRPQARLQLLARRQEEALRRLHAAWRNRAEHERARLRHADAVLRAAHPRRRLAQLRERLASLAPRPQACIARRLGHEALRLRAVARSLEAVSPLATVARGYSIVRHESGQVVRSVLDTAPGDALEARVTDGWLQVRVEGSRPA</sequence>
<comment type="subcellular location">
    <subcellularLocation>
        <location evidence="5 6">Cytoplasm</location>
    </subcellularLocation>
</comment>
<evidence type="ECO:0000313" key="9">
    <source>
        <dbReference type="EMBL" id="MBZ4038743.1"/>
    </source>
</evidence>
<evidence type="ECO:0000259" key="7">
    <source>
        <dbReference type="Pfam" id="PF02601"/>
    </source>
</evidence>
<comment type="catalytic activity">
    <reaction evidence="5 6">
        <text>Exonucleolytic cleavage in either 5'- to 3'- or 3'- to 5'-direction to yield nucleoside 5'-phosphates.</text>
        <dbReference type="EC" id="3.1.11.6"/>
    </reaction>
</comment>
<dbReference type="Proteomes" id="UP001430954">
    <property type="component" value="Unassembled WGS sequence"/>
</dbReference>
<comment type="subunit">
    <text evidence="5">Heterooligomer composed of large and small subunits.</text>
</comment>
<reference evidence="9 10" key="1">
    <citation type="submission" date="2021-09" db="EMBL/GenBank/DDBJ databases">
        <title>Lysobacter sp. 13A isolated from the river sediment.</title>
        <authorList>
            <person name="Liu H."/>
            <person name="Li S."/>
            <person name="Mao S."/>
        </authorList>
    </citation>
    <scope>NUCLEOTIDE SEQUENCE [LARGE SCALE GENOMIC DNA]</scope>
    <source>
        <strain evidence="9 10">13A</strain>
    </source>
</reference>
<feature type="domain" description="OB-fold nucleic acid binding" evidence="8">
    <location>
        <begin position="13"/>
        <end position="103"/>
    </location>
</feature>
<comment type="function">
    <text evidence="5">Bidirectionally degrades single-stranded DNA into large acid-insoluble oligonucleotides, which are then degraded further into small acid-soluble oligonucleotides.</text>
</comment>
<dbReference type="Pfam" id="PF13742">
    <property type="entry name" value="tRNA_anti_2"/>
    <property type="match status" value="1"/>
</dbReference>
<organism evidence="9 10">
    <name type="scientific">Novilysobacter selenitireducens</name>
    <dbReference type="NCBI Taxonomy" id="2872639"/>
    <lineage>
        <taxon>Bacteria</taxon>
        <taxon>Pseudomonadati</taxon>
        <taxon>Pseudomonadota</taxon>
        <taxon>Gammaproteobacteria</taxon>
        <taxon>Lysobacterales</taxon>
        <taxon>Lysobacteraceae</taxon>
        <taxon>Novilysobacter</taxon>
    </lineage>
</organism>
<dbReference type="InterPro" id="IPR025824">
    <property type="entry name" value="OB-fold_nuc-bd_dom"/>
</dbReference>
<proteinExistence type="inferred from homology"/>
<keyword evidence="2 5" id="KW-0540">Nuclease</keyword>
<evidence type="ECO:0000256" key="2">
    <source>
        <dbReference type="ARBA" id="ARBA00022722"/>
    </source>
</evidence>
<evidence type="ECO:0000256" key="4">
    <source>
        <dbReference type="ARBA" id="ARBA00022839"/>
    </source>
</evidence>
<evidence type="ECO:0000256" key="6">
    <source>
        <dbReference type="RuleBase" id="RU004355"/>
    </source>
</evidence>
<evidence type="ECO:0000256" key="3">
    <source>
        <dbReference type="ARBA" id="ARBA00022801"/>
    </source>
</evidence>
<evidence type="ECO:0000256" key="1">
    <source>
        <dbReference type="ARBA" id="ARBA00022490"/>
    </source>
</evidence>
<dbReference type="PANTHER" id="PTHR30008:SF0">
    <property type="entry name" value="EXODEOXYRIBONUCLEASE 7 LARGE SUBUNIT"/>
    <property type="match status" value="1"/>
</dbReference>
<feature type="domain" description="Exonuclease VII large subunit C-terminal" evidence="7">
    <location>
        <begin position="126"/>
        <end position="440"/>
    </location>
</feature>
<protein>
    <recommendedName>
        <fullName evidence="5">Exodeoxyribonuclease 7 large subunit</fullName>
        <ecNumber evidence="5">3.1.11.6</ecNumber>
    </recommendedName>
    <alternativeName>
        <fullName evidence="5">Exodeoxyribonuclease VII large subunit</fullName>
        <shortName evidence="5">Exonuclease VII large subunit</shortName>
    </alternativeName>
</protein>
<name>A0ABS7T4E7_9GAMM</name>
<evidence type="ECO:0000256" key="5">
    <source>
        <dbReference type="HAMAP-Rule" id="MF_00378"/>
    </source>
</evidence>
<accession>A0ABS7T4E7</accession>
<dbReference type="RefSeq" id="WP_223674954.1">
    <property type="nucleotide sequence ID" value="NZ_JAINZW010000002.1"/>
</dbReference>
<dbReference type="PANTHER" id="PTHR30008">
    <property type="entry name" value="EXODEOXYRIBONUCLEASE 7 LARGE SUBUNIT"/>
    <property type="match status" value="1"/>
</dbReference>
<dbReference type="EMBL" id="JAINZW010000002">
    <property type="protein sequence ID" value="MBZ4038743.1"/>
    <property type="molecule type" value="Genomic_DNA"/>
</dbReference>
<dbReference type="Pfam" id="PF02601">
    <property type="entry name" value="Exonuc_VII_L"/>
    <property type="match status" value="1"/>
</dbReference>
<gene>
    <name evidence="5 9" type="primary">xseA</name>
    <name evidence="9" type="ORF">K6753_04280</name>
</gene>
<dbReference type="HAMAP" id="MF_00378">
    <property type="entry name" value="Exonuc_7_L"/>
    <property type="match status" value="1"/>
</dbReference>
<dbReference type="GO" id="GO:0008855">
    <property type="term" value="F:exodeoxyribonuclease VII activity"/>
    <property type="evidence" value="ECO:0007669"/>
    <property type="project" value="UniProtKB-EC"/>
</dbReference>
<keyword evidence="1 5" id="KW-0963">Cytoplasm</keyword>
<dbReference type="InterPro" id="IPR020579">
    <property type="entry name" value="Exonuc_VII_lsu_C"/>
</dbReference>
<evidence type="ECO:0000313" key="10">
    <source>
        <dbReference type="Proteomes" id="UP001430954"/>
    </source>
</evidence>
<comment type="similarity">
    <text evidence="5 6">Belongs to the XseA family.</text>
</comment>
<keyword evidence="4 5" id="KW-0269">Exonuclease</keyword>
<dbReference type="InterPro" id="IPR003753">
    <property type="entry name" value="Exonuc_VII_L"/>
</dbReference>
<dbReference type="EC" id="3.1.11.6" evidence="5"/>
<dbReference type="CDD" id="cd04489">
    <property type="entry name" value="ExoVII_LU_OBF"/>
    <property type="match status" value="1"/>
</dbReference>
<keyword evidence="10" id="KW-1185">Reference proteome</keyword>
<dbReference type="NCBIfam" id="TIGR00237">
    <property type="entry name" value="xseA"/>
    <property type="match status" value="1"/>
</dbReference>
<keyword evidence="3 5" id="KW-0378">Hydrolase</keyword>
<comment type="caution">
    <text evidence="9">The sequence shown here is derived from an EMBL/GenBank/DDBJ whole genome shotgun (WGS) entry which is preliminary data.</text>
</comment>